<feature type="domain" description="RING-type" evidence="5">
    <location>
        <begin position="220"/>
        <end position="269"/>
    </location>
</feature>
<reference evidence="6 7" key="1">
    <citation type="submission" date="2021-05" db="EMBL/GenBank/DDBJ databases">
        <title>Genome Assembly of Synthetic Allotetraploid Brassica napus Reveals Homoeologous Exchanges between Subgenomes.</title>
        <authorList>
            <person name="Davis J.T."/>
        </authorList>
    </citation>
    <scope>NUCLEOTIDE SEQUENCE [LARGE SCALE GENOMIC DNA]</scope>
    <source>
        <strain evidence="7">cv. Da-Ae</strain>
        <tissue evidence="6">Seedling</tissue>
    </source>
</reference>
<proteinExistence type="predicted"/>
<keyword evidence="7" id="KW-1185">Reference proteome</keyword>
<dbReference type="InterPro" id="IPR001841">
    <property type="entry name" value="Znf_RING"/>
</dbReference>
<dbReference type="SMART" id="SM00184">
    <property type="entry name" value="RING"/>
    <property type="match status" value="1"/>
</dbReference>
<keyword evidence="3" id="KW-0862">Zinc</keyword>
<dbReference type="InterPro" id="IPR013083">
    <property type="entry name" value="Znf_RING/FYVE/PHD"/>
</dbReference>
<comment type="caution">
    <text evidence="6">The sequence shown here is derived from an EMBL/GenBank/DDBJ whole genome shotgun (WGS) entry which is preliminary data.</text>
</comment>
<dbReference type="PROSITE" id="PS50089">
    <property type="entry name" value="ZF_RING_2"/>
    <property type="match status" value="1"/>
</dbReference>
<gene>
    <name evidence="6" type="ORF">HID58_037006</name>
</gene>
<evidence type="ECO:0000259" key="5">
    <source>
        <dbReference type="PROSITE" id="PS50089"/>
    </source>
</evidence>
<name>A0ABQ8C9C5_BRANA</name>
<evidence type="ECO:0000313" key="6">
    <source>
        <dbReference type="EMBL" id="KAH0913685.1"/>
    </source>
</evidence>
<evidence type="ECO:0000313" key="7">
    <source>
        <dbReference type="Proteomes" id="UP000824890"/>
    </source>
</evidence>
<dbReference type="InterPro" id="IPR033326">
    <property type="entry name" value="BAH1"/>
</dbReference>
<dbReference type="Proteomes" id="UP000824890">
    <property type="component" value="Unassembled WGS sequence"/>
</dbReference>
<keyword evidence="2 4" id="KW-0863">Zinc-finger</keyword>
<dbReference type="Pfam" id="PF13445">
    <property type="entry name" value="zf-RING_UBOX"/>
    <property type="match status" value="1"/>
</dbReference>
<protein>
    <recommendedName>
        <fullName evidence="5">RING-type domain-containing protein</fullName>
    </recommendedName>
</protein>
<evidence type="ECO:0000256" key="4">
    <source>
        <dbReference type="PROSITE-ProRule" id="PRU00175"/>
    </source>
</evidence>
<organism evidence="6 7">
    <name type="scientific">Brassica napus</name>
    <name type="common">Rape</name>
    <dbReference type="NCBI Taxonomy" id="3708"/>
    <lineage>
        <taxon>Eukaryota</taxon>
        <taxon>Viridiplantae</taxon>
        <taxon>Streptophyta</taxon>
        <taxon>Embryophyta</taxon>
        <taxon>Tracheophyta</taxon>
        <taxon>Spermatophyta</taxon>
        <taxon>Magnoliopsida</taxon>
        <taxon>eudicotyledons</taxon>
        <taxon>Gunneridae</taxon>
        <taxon>Pentapetalae</taxon>
        <taxon>rosids</taxon>
        <taxon>malvids</taxon>
        <taxon>Brassicales</taxon>
        <taxon>Brassicaceae</taxon>
        <taxon>Brassiceae</taxon>
        <taxon>Brassica</taxon>
    </lineage>
</organism>
<keyword evidence="1" id="KW-0479">Metal-binding</keyword>
<accession>A0ABQ8C9C5</accession>
<dbReference type="Gene3D" id="3.30.40.10">
    <property type="entry name" value="Zinc/RING finger domain, C3HC4 (zinc finger)"/>
    <property type="match status" value="1"/>
</dbReference>
<evidence type="ECO:0000256" key="3">
    <source>
        <dbReference type="ARBA" id="ARBA00022833"/>
    </source>
</evidence>
<dbReference type="EMBL" id="JAGKQM010000009">
    <property type="protein sequence ID" value="KAH0913685.1"/>
    <property type="molecule type" value="Genomic_DNA"/>
</dbReference>
<dbReference type="PROSITE" id="PS00518">
    <property type="entry name" value="ZF_RING_1"/>
    <property type="match status" value="1"/>
</dbReference>
<dbReference type="InterPro" id="IPR027370">
    <property type="entry name" value="Znf-RING_euk"/>
</dbReference>
<evidence type="ECO:0000256" key="2">
    <source>
        <dbReference type="ARBA" id="ARBA00022771"/>
    </source>
</evidence>
<evidence type="ECO:0000256" key="1">
    <source>
        <dbReference type="ARBA" id="ARBA00022723"/>
    </source>
</evidence>
<sequence length="570" mass="64411">MFIVKMKFCKKYEEYMQEQKEKKNLPGVGFKKLKKILKKCRRRDHLPSRIASVNQQHGNNCPRECAVCDGTFFPELQKEMEDVVGWFNENAQKLLELHLASSFKKCLTWFKGKTSHHLGLIQEGQDLVNYALINAIHESSQGQAFKTQVQKMRIEILQSPWLCELMAFHINLKESQKESGAVLASPPSLFGGCSFIFDDGKPFLSCELSDSVKVDIDLTCSICLDTVFDPISLTCGHIYCYICACSAASVNVVDGLKAADPSEKCPLCREVLFTWTSSVSYLREAAESIGKKGVKQREQKGYSKPRSIGIINVEASLEYNKRRVISKELEHGSYPCTCDILCIASVVLQPNAASSLAFCLGTWTGSNVANRGTEQVKAVRSEDCDRSYICSSRLSPTPSLYEEYMQEQKEKKNLPGVGFRKLKKILKKCRRRDHVPSQIALNEAITHQRGNNCPRECKGCCSPVRSLSSSSSGFENFQKMSYLVQRQNEPSSWFNPRRPRLGQLRTSKGCGFELILLEMKTWNMRMVDQSEKCKESVMESKKEEEAIGLKLKKAVLFPQETEKGLWPALV</sequence>
<dbReference type="SUPFAM" id="SSF57850">
    <property type="entry name" value="RING/U-box"/>
    <property type="match status" value="1"/>
</dbReference>
<dbReference type="PANTHER" id="PTHR46764:SF4">
    <property type="entry name" value="RING-TYPE E3 UBIQUITIN TRANSFERASE"/>
    <property type="match status" value="1"/>
</dbReference>
<dbReference type="InterPro" id="IPR017907">
    <property type="entry name" value="Znf_RING_CS"/>
</dbReference>
<dbReference type="PANTHER" id="PTHR46764">
    <property type="entry name" value="E3 UBIQUITIN-PROTEIN LIGASE BAH1"/>
    <property type="match status" value="1"/>
</dbReference>